<dbReference type="CDD" id="cd00130">
    <property type="entry name" value="PAS"/>
    <property type="match status" value="1"/>
</dbReference>
<dbReference type="InterPro" id="IPR013767">
    <property type="entry name" value="PAS_fold"/>
</dbReference>
<keyword evidence="7" id="KW-0472">Membrane</keyword>
<evidence type="ECO:0000313" key="11">
    <source>
        <dbReference type="Proteomes" id="UP000270581"/>
    </source>
</evidence>
<evidence type="ECO:0000259" key="9">
    <source>
        <dbReference type="PROSITE" id="PS50112"/>
    </source>
</evidence>
<dbReference type="Pfam" id="PF00989">
    <property type="entry name" value="PAS"/>
    <property type="match status" value="1"/>
</dbReference>
<dbReference type="GO" id="GO:0000160">
    <property type="term" value="P:phosphorelay signal transduction system"/>
    <property type="evidence" value="ECO:0007669"/>
    <property type="project" value="TreeGrafter"/>
</dbReference>
<dbReference type="Gene3D" id="3.30.450.20">
    <property type="entry name" value="PAS domain"/>
    <property type="match status" value="1"/>
</dbReference>
<proteinExistence type="predicted"/>
<dbReference type="SUPFAM" id="SSF55874">
    <property type="entry name" value="ATPase domain of HSP90 chaperone/DNA topoisomerase II/histidine kinase"/>
    <property type="match status" value="1"/>
</dbReference>
<dbReference type="PANTHER" id="PTHR45436:SF5">
    <property type="entry name" value="SENSOR HISTIDINE KINASE TRCS"/>
    <property type="match status" value="1"/>
</dbReference>
<evidence type="ECO:0000256" key="4">
    <source>
        <dbReference type="ARBA" id="ARBA00022679"/>
    </source>
</evidence>
<dbReference type="SMART" id="SM00387">
    <property type="entry name" value="HATPase_c"/>
    <property type="match status" value="1"/>
</dbReference>
<dbReference type="InterPro" id="IPR003594">
    <property type="entry name" value="HATPase_dom"/>
</dbReference>
<dbReference type="SUPFAM" id="SSF55785">
    <property type="entry name" value="PYP-like sensor domain (PAS domain)"/>
    <property type="match status" value="1"/>
</dbReference>
<comment type="catalytic activity">
    <reaction evidence="1">
        <text>ATP + protein L-histidine = ADP + protein N-phospho-L-histidine.</text>
        <dbReference type="EC" id="2.7.13.3"/>
    </reaction>
</comment>
<keyword evidence="3" id="KW-0597">Phosphoprotein</keyword>
<dbReference type="NCBIfam" id="TIGR00229">
    <property type="entry name" value="sensory_box"/>
    <property type="match status" value="1"/>
</dbReference>
<dbReference type="Pfam" id="PF02518">
    <property type="entry name" value="HATPase_c"/>
    <property type="match status" value="1"/>
</dbReference>
<gene>
    <name evidence="10" type="ORF">Nmn1133_13835</name>
</gene>
<keyword evidence="5" id="KW-0812">Transmembrane</keyword>
<feature type="domain" description="PAS" evidence="9">
    <location>
        <begin position="9"/>
        <end position="53"/>
    </location>
</feature>
<sequence length="341" mass="37302">VLTGFPKADYVARSRVVESLQEAVVVVDWKSKILDANVTAEGLFGWTTRDVIGTPLDTAVDGFDGIDLSTGTTGVVSLQTTKGRRQFQYTVSDVERDTGDSDGEPVARTIVFRDVTDQRTREQRLSVLNRVLRHNTRNKLDVILAHADYVEDDTHRTAIQHSARELASIGRKAREAEAVMTDSVSAPSTVDIAAVAHEVVTTARDDYPDSSISVTAPEQLQLTSYQAVVRRLMTELVENAIVHSDDPARVEVEVETTADDIPQLRITDDGPGIPDRERDLLTESGETQLEHGLGVGLWFVNWAVSQLGAELEFQSTDTTGTTVVVRFHANGEPIPQEPDGG</sequence>
<keyword evidence="7" id="KW-1133">Transmembrane helix</keyword>
<dbReference type="InterPro" id="IPR000014">
    <property type="entry name" value="PAS"/>
</dbReference>
<dbReference type="PROSITE" id="PS50109">
    <property type="entry name" value="HIS_KIN"/>
    <property type="match status" value="1"/>
</dbReference>
<evidence type="ECO:0000313" key="10">
    <source>
        <dbReference type="EMBL" id="RNJ22021.1"/>
    </source>
</evidence>
<dbReference type="InterPro" id="IPR035965">
    <property type="entry name" value="PAS-like_dom_sf"/>
</dbReference>
<dbReference type="EC" id="2.7.13.3" evidence="2"/>
<dbReference type="AlphaFoldDB" id="A0AAJ4R686"/>
<dbReference type="CDD" id="cd00075">
    <property type="entry name" value="HATPase"/>
    <property type="match status" value="1"/>
</dbReference>
<protein>
    <recommendedName>
        <fullName evidence="2">histidine kinase</fullName>
        <ecNumber evidence="2">2.7.13.3</ecNumber>
    </recommendedName>
</protein>
<keyword evidence="11" id="KW-1185">Reference proteome</keyword>
<keyword evidence="4" id="KW-0808">Transferase</keyword>
<dbReference type="GO" id="GO:0005886">
    <property type="term" value="C:plasma membrane"/>
    <property type="evidence" value="ECO:0007669"/>
    <property type="project" value="TreeGrafter"/>
</dbReference>
<dbReference type="Gene3D" id="3.30.565.10">
    <property type="entry name" value="Histidine kinase-like ATPase, C-terminal domain"/>
    <property type="match status" value="1"/>
</dbReference>
<dbReference type="GO" id="GO:0004673">
    <property type="term" value="F:protein histidine kinase activity"/>
    <property type="evidence" value="ECO:0007669"/>
    <property type="project" value="UniProtKB-EC"/>
</dbReference>
<reference evidence="10 11" key="1">
    <citation type="submission" date="2018-11" db="EMBL/GenBank/DDBJ databases">
        <title>Genome sequences of Natronomonas sp. CBA1133.</title>
        <authorList>
            <person name="Roh S.W."/>
            <person name="Cha I.-T."/>
        </authorList>
    </citation>
    <scope>NUCLEOTIDE SEQUENCE [LARGE SCALE GENOMIC DNA]</scope>
    <source>
        <strain evidence="10 11">CBA1133</strain>
    </source>
</reference>
<feature type="domain" description="Histidine kinase" evidence="8">
    <location>
        <begin position="131"/>
        <end position="331"/>
    </location>
</feature>
<evidence type="ECO:0000256" key="2">
    <source>
        <dbReference type="ARBA" id="ARBA00012438"/>
    </source>
</evidence>
<evidence type="ECO:0000256" key="6">
    <source>
        <dbReference type="ARBA" id="ARBA00022777"/>
    </source>
</evidence>
<name>A0AAJ4R686_9EURY</name>
<dbReference type="InterPro" id="IPR005467">
    <property type="entry name" value="His_kinase_dom"/>
</dbReference>
<feature type="non-terminal residue" evidence="10">
    <location>
        <position position="1"/>
    </location>
</feature>
<dbReference type="Proteomes" id="UP000270581">
    <property type="component" value="Unassembled WGS sequence"/>
</dbReference>
<dbReference type="PANTHER" id="PTHR45436">
    <property type="entry name" value="SENSOR HISTIDINE KINASE YKOH"/>
    <property type="match status" value="1"/>
</dbReference>
<evidence type="ECO:0000256" key="5">
    <source>
        <dbReference type="ARBA" id="ARBA00022692"/>
    </source>
</evidence>
<evidence type="ECO:0000256" key="7">
    <source>
        <dbReference type="ARBA" id="ARBA00022989"/>
    </source>
</evidence>
<dbReference type="EMBL" id="RJJC01000003">
    <property type="protein sequence ID" value="RNJ22021.1"/>
    <property type="molecule type" value="Genomic_DNA"/>
</dbReference>
<organism evidence="10 11">
    <name type="scientific">Halosegnis longus</name>
    <dbReference type="NCBI Taxonomy" id="2216012"/>
    <lineage>
        <taxon>Archaea</taxon>
        <taxon>Methanobacteriati</taxon>
        <taxon>Methanobacteriota</taxon>
        <taxon>Stenosarchaea group</taxon>
        <taxon>Halobacteria</taxon>
        <taxon>Halobacteriales</taxon>
        <taxon>Natronomonadaceae</taxon>
        <taxon>Halosegnis</taxon>
    </lineage>
</organism>
<evidence type="ECO:0000259" key="8">
    <source>
        <dbReference type="PROSITE" id="PS50109"/>
    </source>
</evidence>
<dbReference type="InterPro" id="IPR050428">
    <property type="entry name" value="TCS_sensor_his_kinase"/>
</dbReference>
<dbReference type="InterPro" id="IPR036890">
    <property type="entry name" value="HATPase_C_sf"/>
</dbReference>
<comment type="caution">
    <text evidence="10">The sequence shown here is derived from an EMBL/GenBank/DDBJ whole genome shotgun (WGS) entry which is preliminary data.</text>
</comment>
<dbReference type="GO" id="GO:0006355">
    <property type="term" value="P:regulation of DNA-templated transcription"/>
    <property type="evidence" value="ECO:0007669"/>
    <property type="project" value="InterPro"/>
</dbReference>
<dbReference type="PROSITE" id="PS50112">
    <property type="entry name" value="PAS"/>
    <property type="match status" value="1"/>
</dbReference>
<evidence type="ECO:0000256" key="1">
    <source>
        <dbReference type="ARBA" id="ARBA00000085"/>
    </source>
</evidence>
<keyword evidence="6" id="KW-0418">Kinase</keyword>
<evidence type="ECO:0000256" key="3">
    <source>
        <dbReference type="ARBA" id="ARBA00022553"/>
    </source>
</evidence>
<accession>A0AAJ4R686</accession>
<dbReference type="RefSeq" id="WP_123124814.1">
    <property type="nucleotide sequence ID" value="NZ_RJJC01000003.1"/>
</dbReference>